<protein>
    <recommendedName>
        <fullName evidence="4">Prophage PssSM-03</fullName>
    </recommendedName>
</protein>
<evidence type="ECO:0000256" key="1">
    <source>
        <dbReference type="SAM" id="MobiDB-lite"/>
    </source>
</evidence>
<sequence length="107" mass="11838">MKKSHGPSLKATLIPLKWCPICKGKAVTKRVFHELPCTECHASGWVSAETGEPLPVEILVTQLGLMLNIYQQRIITLERDWPRASSAADQYSQNNRRGAGGTNYTGD</sequence>
<evidence type="ECO:0000313" key="3">
    <source>
        <dbReference type="Proteomes" id="UP000349468"/>
    </source>
</evidence>
<dbReference type="Proteomes" id="UP000349468">
    <property type="component" value="Unassembled WGS sequence"/>
</dbReference>
<dbReference type="EMBL" id="CABVIK010000038">
    <property type="protein sequence ID" value="VVP61675.1"/>
    <property type="molecule type" value="Genomic_DNA"/>
</dbReference>
<proteinExistence type="predicted"/>
<organism evidence="2 3">
    <name type="scientific">Pseudomonas fluorescens</name>
    <dbReference type="NCBI Taxonomy" id="294"/>
    <lineage>
        <taxon>Bacteria</taxon>
        <taxon>Pseudomonadati</taxon>
        <taxon>Pseudomonadota</taxon>
        <taxon>Gammaproteobacteria</taxon>
        <taxon>Pseudomonadales</taxon>
        <taxon>Pseudomonadaceae</taxon>
        <taxon>Pseudomonas</taxon>
    </lineage>
</organism>
<name>A0A5E7QJL7_PSEFL</name>
<feature type="region of interest" description="Disordered" evidence="1">
    <location>
        <begin position="86"/>
        <end position="107"/>
    </location>
</feature>
<dbReference type="RefSeq" id="WP_154914248.1">
    <property type="nucleotide sequence ID" value="NZ_CABVIK010000038.1"/>
</dbReference>
<evidence type="ECO:0008006" key="4">
    <source>
        <dbReference type="Google" id="ProtNLM"/>
    </source>
</evidence>
<accession>A0A5E7QJL7</accession>
<dbReference type="AlphaFoldDB" id="A0A5E7QJL7"/>
<feature type="compositionally biased region" description="Polar residues" evidence="1">
    <location>
        <begin position="87"/>
        <end position="97"/>
    </location>
</feature>
<evidence type="ECO:0000313" key="2">
    <source>
        <dbReference type="EMBL" id="VVP61675.1"/>
    </source>
</evidence>
<feature type="compositionally biased region" description="Gly residues" evidence="1">
    <location>
        <begin position="98"/>
        <end position="107"/>
    </location>
</feature>
<gene>
    <name evidence="2" type="ORF">PS870_06414</name>
</gene>
<reference evidence="2 3" key="1">
    <citation type="submission" date="2019-09" db="EMBL/GenBank/DDBJ databases">
        <authorList>
            <person name="Chandra G."/>
            <person name="Truman W A."/>
        </authorList>
    </citation>
    <scope>NUCLEOTIDE SEQUENCE [LARGE SCALE GENOMIC DNA]</scope>
    <source>
        <strain evidence="2">PS870</strain>
    </source>
</reference>